<reference evidence="8" key="1">
    <citation type="submission" date="2021-02" db="EMBL/GenBank/DDBJ databases">
        <authorList>
            <person name="Nowell W R."/>
        </authorList>
    </citation>
    <scope>NUCLEOTIDE SEQUENCE</scope>
</reference>
<evidence type="ECO:0000256" key="5">
    <source>
        <dbReference type="PROSITE-ProRule" id="PRU00124"/>
    </source>
</evidence>
<name>A0A815P551_ADIRI</name>
<keyword evidence="1 4" id="KW-0245">EGF-like domain</keyword>
<feature type="disulfide bond" evidence="5">
    <location>
        <begin position="655"/>
        <end position="667"/>
    </location>
</feature>
<dbReference type="PROSITE" id="PS00022">
    <property type="entry name" value="EGF_1"/>
    <property type="match status" value="3"/>
</dbReference>
<evidence type="ECO:0000313" key="9">
    <source>
        <dbReference type="Proteomes" id="UP000663852"/>
    </source>
</evidence>
<feature type="disulfide bond" evidence="4">
    <location>
        <begin position="1199"/>
        <end position="1208"/>
    </location>
</feature>
<dbReference type="InterPro" id="IPR051022">
    <property type="entry name" value="Notch_Cell-Fate_Det"/>
</dbReference>
<dbReference type="PROSITE" id="PS50068">
    <property type="entry name" value="LDLRA_2"/>
    <property type="match status" value="2"/>
</dbReference>
<dbReference type="InterPro" id="IPR000742">
    <property type="entry name" value="EGF"/>
</dbReference>
<feature type="disulfide bond" evidence="5">
    <location>
        <begin position="187"/>
        <end position="202"/>
    </location>
</feature>
<gene>
    <name evidence="8" type="ORF">EDS130_LOCUS39101</name>
</gene>
<dbReference type="InterPro" id="IPR002172">
    <property type="entry name" value="LDrepeatLR_classA_rpt"/>
</dbReference>
<dbReference type="Proteomes" id="UP000663852">
    <property type="component" value="Unassembled WGS sequence"/>
</dbReference>
<dbReference type="PANTHER" id="PTHR24049">
    <property type="entry name" value="CRUMBS FAMILY MEMBER"/>
    <property type="match status" value="1"/>
</dbReference>
<protein>
    <recommendedName>
        <fullName evidence="7">EGF-like domain-containing protein</fullName>
    </recommendedName>
</protein>
<organism evidence="8 9">
    <name type="scientific">Adineta ricciae</name>
    <name type="common">Rotifer</name>
    <dbReference type="NCBI Taxonomy" id="249248"/>
    <lineage>
        <taxon>Eukaryota</taxon>
        <taxon>Metazoa</taxon>
        <taxon>Spiralia</taxon>
        <taxon>Gnathifera</taxon>
        <taxon>Rotifera</taxon>
        <taxon>Eurotatoria</taxon>
        <taxon>Bdelloidea</taxon>
        <taxon>Adinetida</taxon>
        <taxon>Adinetidae</taxon>
        <taxon>Adineta</taxon>
    </lineage>
</organism>
<dbReference type="PROSITE" id="PS50026">
    <property type="entry name" value="EGF_3"/>
    <property type="match status" value="3"/>
</dbReference>
<evidence type="ECO:0000313" key="8">
    <source>
        <dbReference type="EMBL" id="CAF1444392.1"/>
    </source>
</evidence>
<accession>A0A815P551</accession>
<feature type="disulfide bond" evidence="4">
    <location>
        <begin position="1112"/>
        <end position="1121"/>
    </location>
</feature>
<keyword evidence="3 4" id="KW-1015">Disulfide bond</keyword>
<sequence>MLKFSWILFEIQLIHFNLCSARILLYDTEDSALEQFDCIHYTAYGERVSYCRRVLTETFTIGWEYTSCLNDGTMWTFKELLDGKKKPSDVLSWSSSVERADNYASLYYNRSWKCSECWLCQCKPGTFGTFCQYQLTHEAHSFEESIKAQFQQKESDRWGIQQHGNILCYVTLKCNHGQLCLDWRDICDGYQQCMHGLDEENCDLLEFNECEVDEYRCDNGMCIAEEFWLDGVLNPFNITGDNTYPIETDCMDWTDETWGRSGYWCPTNPRNIECDEHITPLHAWSCGDGQFIEWKERMKFQQIIPPDDTCYNLRNLYYLCELARPQPLWTFRNGMCNNQVGYDDLSRDMNMQLDNTTRCTYVMRCGLSNGFERDCPCNYKNCSSILTTVCNRELIYTLSASIIRPYIQGYYHWADKQDWTNPAMDEFRLDGAVKCRGYEASTITPFSIVSHAIDKAEGILCFDRDPLIKRNYTSKHKFHESCWSNESLTFNNRRYAFVDICTSGRRKCISQYRIQNKISDCTDSQDEDASLTLENLCWNLRKHRFRCSSQQPSCISVQHFHSGYALCKNLFDENLYGTGVKLNTIACLFREDPNCSLLKKYISNSWMNISKENDPVAVHPSKPTTRLQHHYYCDTIWQLPDRSDESSIFCKDWICLPHQYQCRTGQCISLAWVCDGEWDCSDASDEEAIVLNQPWSSHNERLNSTLAERVKNCVMRYSKQLFSNLCNAFEYPCYPANITKLSDVLNGTQRPCIDLNQIGDGVSDCYMSLDERNLVSIRDNNEMLGFNFRCSGNSYERYPWACLDQYSCFDPILCSYKSWDKTFCFGRTDVVCFNKTCAIHARCDGVHDCLPHGKDEYWCAPETARYSLQPYRQTKTLVPAQRYLHWFLFPTPHAPRVIPKLNKQSDHFYAHSYICNRGVAIIDHNRTIFCFCPPAYYGFNCEYFADRITVVTRLDRTTLPKFLQNVTLIIQTTLLFDGNVIDHHEFYSDPAFDDKLKQRFYLIYSRSNVMLEHKKSRYLNRSDIIENHPYAVHFDVYYQPKNESVPEELGSWHYPVYFDFLPVHRLAPVLKFPAWFNDTTNSPCQNNTCPLNTYCKPLFTINTNTMKYYCSCKSGFYGKKCQQYQSKCETYCANDSICKYKHRGILSNTENPFCICPLNRFGSRCHLRHEECDENVCLNNGTCHVTRDPSGERSFVCICSSFFFGYRCQEERASVRVKIVDLTFTQPVAVLAQFFDVHNRSFELQFRHQIVYTHVPTTILYNHDQTFVPTIGVLQIYEHSSETPLYYIMYIQYSIPQINVTSSPAHCPNVSSIVTLPFSVYKYHHICRNNSNLFCFYDLYYLCICEQDHYRVN</sequence>
<dbReference type="PROSITE" id="PS01186">
    <property type="entry name" value="EGF_2"/>
    <property type="match status" value="1"/>
</dbReference>
<keyword evidence="6" id="KW-0732">Signal</keyword>
<feature type="signal peptide" evidence="6">
    <location>
        <begin position="1"/>
        <end position="21"/>
    </location>
</feature>
<comment type="caution">
    <text evidence="8">The sequence shown here is derived from an EMBL/GenBank/DDBJ whole genome shotgun (WGS) entry which is preliminary data.</text>
</comment>
<feature type="disulfide bond" evidence="5">
    <location>
        <begin position="168"/>
        <end position="180"/>
    </location>
</feature>
<feature type="disulfide bond" evidence="5">
    <location>
        <begin position="662"/>
        <end position="680"/>
    </location>
</feature>
<evidence type="ECO:0000256" key="3">
    <source>
        <dbReference type="ARBA" id="ARBA00023157"/>
    </source>
</evidence>
<evidence type="ECO:0000259" key="7">
    <source>
        <dbReference type="PROSITE" id="PS50026"/>
    </source>
</evidence>
<dbReference type="OrthoDB" id="9990982at2759"/>
<feature type="disulfide bond" evidence="4">
    <location>
        <begin position="1156"/>
        <end position="1165"/>
    </location>
</feature>
<feature type="domain" description="EGF-like" evidence="7">
    <location>
        <begin position="1124"/>
        <end position="1166"/>
    </location>
</feature>
<dbReference type="PRINTS" id="PR00261">
    <property type="entry name" value="LDLRECEPTOR"/>
</dbReference>
<feature type="chain" id="PRO_5032757461" description="EGF-like domain-containing protein" evidence="6">
    <location>
        <begin position="22"/>
        <end position="1353"/>
    </location>
</feature>
<dbReference type="EMBL" id="CAJNOJ010000426">
    <property type="protein sequence ID" value="CAF1444392.1"/>
    <property type="molecule type" value="Genomic_DNA"/>
</dbReference>
<dbReference type="SMART" id="SM00181">
    <property type="entry name" value="EGF"/>
    <property type="match status" value="3"/>
</dbReference>
<evidence type="ECO:0000256" key="4">
    <source>
        <dbReference type="PROSITE-ProRule" id="PRU00076"/>
    </source>
</evidence>
<keyword evidence="2" id="KW-0677">Repeat</keyword>
<feature type="domain" description="EGF-like" evidence="7">
    <location>
        <begin position="1080"/>
        <end position="1122"/>
    </location>
</feature>
<comment type="caution">
    <text evidence="4">Lacks conserved residue(s) required for the propagation of feature annotation.</text>
</comment>
<feature type="domain" description="EGF-like" evidence="7">
    <location>
        <begin position="1168"/>
        <end position="1209"/>
    </location>
</feature>
<dbReference type="InterPro" id="IPR036055">
    <property type="entry name" value="LDL_receptor-like_sf"/>
</dbReference>
<dbReference type="Gene3D" id="4.10.400.10">
    <property type="entry name" value="Low-density Lipoprotein Receptor"/>
    <property type="match status" value="1"/>
</dbReference>
<dbReference type="SMART" id="SM00192">
    <property type="entry name" value="LDLa"/>
    <property type="match status" value="6"/>
</dbReference>
<dbReference type="SUPFAM" id="SSF57196">
    <property type="entry name" value="EGF/Laminin"/>
    <property type="match status" value="1"/>
</dbReference>
<evidence type="ECO:0000256" key="6">
    <source>
        <dbReference type="SAM" id="SignalP"/>
    </source>
</evidence>
<evidence type="ECO:0000256" key="2">
    <source>
        <dbReference type="ARBA" id="ARBA00022737"/>
    </source>
</evidence>
<feature type="disulfide bond" evidence="4">
    <location>
        <begin position="1128"/>
        <end position="1138"/>
    </location>
</feature>
<dbReference type="Pfam" id="PF00057">
    <property type="entry name" value="Ldl_recept_a"/>
    <property type="match status" value="1"/>
</dbReference>
<dbReference type="Gene3D" id="2.10.25.10">
    <property type="entry name" value="Laminin"/>
    <property type="match status" value="1"/>
</dbReference>
<proteinExistence type="predicted"/>
<evidence type="ECO:0000256" key="1">
    <source>
        <dbReference type="ARBA" id="ARBA00022536"/>
    </source>
</evidence>
<dbReference type="SUPFAM" id="SSF57424">
    <property type="entry name" value="LDL receptor-like module"/>
    <property type="match status" value="1"/>
</dbReference>
<dbReference type="CDD" id="cd00112">
    <property type="entry name" value="LDLa"/>
    <property type="match status" value="1"/>
</dbReference>